<dbReference type="Pfam" id="PF14559">
    <property type="entry name" value="TPR_19"/>
    <property type="match status" value="1"/>
</dbReference>
<dbReference type="InterPro" id="IPR019734">
    <property type="entry name" value="TPR_rpt"/>
</dbReference>
<dbReference type="EMBL" id="CP042306">
    <property type="protein sequence ID" value="QDZ07511.1"/>
    <property type="molecule type" value="Genomic_DNA"/>
</dbReference>
<organism evidence="3 4">
    <name type="scientific">Sphingomonas panacisoli</name>
    <dbReference type="NCBI Taxonomy" id="1813879"/>
    <lineage>
        <taxon>Bacteria</taxon>
        <taxon>Pseudomonadati</taxon>
        <taxon>Pseudomonadota</taxon>
        <taxon>Alphaproteobacteria</taxon>
        <taxon>Sphingomonadales</taxon>
        <taxon>Sphingomonadaceae</taxon>
        <taxon>Sphingomonas</taxon>
    </lineage>
</organism>
<dbReference type="Proteomes" id="UP000315673">
    <property type="component" value="Chromosome"/>
</dbReference>
<dbReference type="InterPro" id="IPR026634">
    <property type="entry name" value="TPST-like"/>
</dbReference>
<dbReference type="Pfam" id="PF13469">
    <property type="entry name" value="Sulfotransfer_3"/>
    <property type="match status" value="1"/>
</dbReference>
<proteinExistence type="predicted"/>
<gene>
    <name evidence="3" type="ORF">FPZ24_08450</name>
</gene>
<dbReference type="Gene3D" id="3.40.50.300">
    <property type="entry name" value="P-loop containing nucleotide triphosphate hydrolases"/>
    <property type="match status" value="1"/>
</dbReference>
<accession>A0A5B8LHJ3</accession>
<keyword evidence="4" id="KW-1185">Reference proteome</keyword>
<dbReference type="RefSeq" id="WP_146571044.1">
    <property type="nucleotide sequence ID" value="NZ_CP042306.1"/>
</dbReference>
<dbReference type="InterPro" id="IPR011990">
    <property type="entry name" value="TPR-like_helical_dom_sf"/>
</dbReference>
<dbReference type="PROSITE" id="PS50005">
    <property type="entry name" value="TPR"/>
    <property type="match status" value="2"/>
</dbReference>
<protein>
    <submittedName>
        <fullName evidence="3">Tetratricopeptide repeat protein</fullName>
    </submittedName>
</protein>
<evidence type="ECO:0000313" key="3">
    <source>
        <dbReference type="EMBL" id="QDZ07511.1"/>
    </source>
</evidence>
<evidence type="ECO:0000256" key="2">
    <source>
        <dbReference type="PROSITE-ProRule" id="PRU00339"/>
    </source>
</evidence>
<dbReference type="SUPFAM" id="SSF48452">
    <property type="entry name" value="TPR-like"/>
    <property type="match status" value="2"/>
</dbReference>
<name>A0A5B8LHJ3_9SPHN</name>
<dbReference type="PANTHER" id="PTHR12788:SF10">
    <property type="entry name" value="PROTEIN-TYROSINE SULFOTRANSFERASE"/>
    <property type="match status" value="1"/>
</dbReference>
<keyword evidence="1" id="KW-0808">Transferase</keyword>
<dbReference type="AlphaFoldDB" id="A0A5B8LHJ3"/>
<dbReference type="Gene3D" id="1.25.40.10">
    <property type="entry name" value="Tetratricopeptide repeat domain"/>
    <property type="match status" value="2"/>
</dbReference>
<feature type="repeat" description="TPR" evidence="2">
    <location>
        <begin position="144"/>
        <end position="177"/>
    </location>
</feature>
<sequence>MTDTDAAARFHAEIAAAQGHVDAKRWRDAAAALERAVALQPNAEGAWRSLGMALREAGDVAKSSAAHDRAARLAMAKPPLSDAAAAIEQDKLATAEGLIRARLKEVPTDIAAICLLAELATRAGNLVDAKRFLNHALEIAPEFEPARAQLARIFYDNRDLPEALAEFDRLISANPVHHGYCNLRAATLDLLGDHAGAAAAYHAMLADDPNQPLVWMTLGNVSKTIGDIPVAIAAFRRSVTLAPSTGESWWGLANLKSFRFDDADIATMQAELAKPTPAGTDRVCLEFALGSALEERADHAASFAHYSDGNAMQLAHAPHDPDALATFEKRCTTFFTSEFLDARAVSGDPAPDPIFILGMPRSGSTLVEQMLASHPAIEGTLELPELPRIARMLGADRDPARSPYPDNLAQLSSDQLAGLGAEYLRRAAHWRQTDRPYFIDKLPMNFMNVGLIRLILPNARIIDVRRHPLGCGFSVFKQYFPRGLSFSTSIDHIGRFYADYVRMMQLWDDRLPGFVHRVIYEQLVADPEAELRRMLDFVGVPFDPACLDFHTSLRAVATPSAEQVRRPIYTEGVDHWRHYEAWLGPMKEALGEVLARYPAAP</sequence>
<dbReference type="PANTHER" id="PTHR12788">
    <property type="entry name" value="PROTEIN-TYROSINE SULFOTRANSFERASE 2"/>
    <property type="match status" value="1"/>
</dbReference>
<feature type="repeat" description="TPR" evidence="2">
    <location>
        <begin position="212"/>
        <end position="245"/>
    </location>
</feature>
<dbReference type="InterPro" id="IPR027417">
    <property type="entry name" value="P-loop_NTPase"/>
</dbReference>
<evidence type="ECO:0000313" key="4">
    <source>
        <dbReference type="Proteomes" id="UP000315673"/>
    </source>
</evidence>
<reference evidence="3 4" key="1">
    <citation type="submission" date="2019-07" db="EMBL/GenBank/DDBJ databases">
        <title>Full genome sequence of Sphingomonas sp. 4R-6-7(HKS19).</title>
        <authorList>
            <person name="Im W.-T."/>
        </authorList>
    </citation>
    <scope>NUCLEOTIDE SEQUENCE [LARGE SCALE GENOMIC DNA]</scope>
    <source>
        <strain evidence="3 4">HKS19</strain>
    </source>
</reference>
<dbReference type="GO" id="GO:0008476">
    <property type="term" value="F:protein-tyrosine sulfotransferase activity"/>
    <property type="evidence" value="ECO:0007669"/>
    <property type="project" value="InterPro"/>
</dbReference>
<dbReference type="OrthoDB" id="9800698at2"/>
<dbReference type="Pfam" id="PF13432">
    <property type="entry name" value="TPR_16"/>
    <property type="match status" value="1"/>
</dbReference>
<evidence type="ECO:0000256" key="1">
    <source>
        <dbReference type="ARBA" id="ARBA00022679"/>
    </source>
</evidence>
<dbReference type="SUPFAM" id="SSF52540">
    <property type="entry name" value="P-loop containing nucleoside triphosphate hydrolases"/>
    <property type="match status" value="1"/>
</dbReference>
<dbReference type="SMART" id="SM00028">
    <property type="entry name" value="TPR"/>
    <property type="match status" value="6"/>
</dbReference>
<dbReference type="KEGG" id="spai:FPZ24_08450"/>
<keyword evidence="2" id="KW-0802">TPR repeat</keyword>